<keyword evidence="10" id="KW-0997">Cell inner membrane</keyword>
<evidence type="ECO:0000256" key="10">
    <source>
        <dbReference type="HAMAP-Rule" id="MF_02078"/>
    </source>
</evidence>
<evidence type="ECO:0000256" key="8">
    <source>
        <dbReference type="ARBA" id="ARBA00060041"/>
    </source>
</evidence>
<gene>
    <name evidence="10 12" type="primary">murJ</name>
    <name evidence="12" type="ORF">ABXR19_09905</name>
</gene>
<feature type="transmembrane region" description="Helical" evidence="10">
    <location>
        <begin position="386"/>
        <end position="405"/>
    </location>
</feature>
<comment type="pathway">
    <text evidence="10">Cell wall biogenesis; peptidoglycan biosynthesis.</text>
</comment>
<keyword evidence="6 10" id="KW-1133">Transmembrane helix</keyword>
<feature type="transmembrane region" description="Helical" evidence="10">
    <location>
        <begin position="313"/>
        <end position="334"/>
    </location>
</feature>
<feature type="transmembrane region" description="Helical" evidence="10">
    <location>
        <begin position="354"/>
        <end position="374"/>
    </location>
</feature>
<dbReference type="EMBL" id="JBEWZI010000009">
    <property type="protein sequence ID" value="MET7014503.1"/>
    <property type="molecule type" value="Genomic_DNA"/>
</dbReference>
<dbReference type="PIRSF" id="PIRSF002869">
    <property type="entry name" value="MviN"/>
    <property type="match status" value="1"/>
</dbReference>
<dbReference type="CDD" id="cd13123">
    <property type="entry name" value="MATE_MurJ_like"/>
    <property type="match status" value="1"/>
</dbReference>
<feature type="transmembrane region" description="Helical" evidence="10">
    <location>
        <begin position="130"/>
        <end position="153"/>
    </location>
</feature>
<keyword evidence="10 11" id="KW-0813">Transport</keyword>
<evidence type="ECO:0000256" key="1">
    <source>
        <dbReference type="ARBA" id="ARBA00004651"/>
    </source>
</evidence>
<feature type="transmembrane region" description="Helical" evidence="10">
    <location>
        <begin position="449"/>
        <end position="470"/>
    </location>
</feature>
<keyword evidence="2 10" id="KW-1003">Cell membrane</keyword>
<evidence type="ECO:0000256" key="4">
    <source>
        <dbReference type="ARBA" id="ARBA00022960"/>
    </source>
</evidence>
<evidence type="ECO:0000256" key="6">
    <source>
        <dbReference type="ARBA" id="ARBA00022989"/>
    </source>
</evidence>
<keyword evidence="5 10" id="KW-0573">Peptidoglycan synthesis</keyword>
<dbReference type="InterPro" id="IPR004268">
    <property type="entry name" value="MurJ"/>
</dbReference>
<keyword evidence="3 10" id="KW-0812">Transmembrane</keyword>
<sequence length="518" mass="55627">MKLHKALATISGLTFVSRILGLVREILIANIFGAGIFTDAFNVAFRLPNLLRRLFAEGAFSQAFVPILSEYRAKRGVEETHLLVNQVATLLGLIVLVISIIGVLAAPWLIHATAGGFAKNPEKFALTAELTRITFPYIFFMSMVALSAGVLNTWSRFAIPAFTPVLLNLCFIGMALFAAPHFAQPVMALAWAAFIGGALQLALQIPALAKIGMLPRFSLSTADPGVMRILKLMGPATLGVSVAQISLLINTAFASWLPTGSISWLNYADRLMEFPMGILGAALGTILLPSLSKMKAQNDAAGFSATLDWGLRIALLLTAPCAIGMMVLAVPLAATLFQHGAFKAADTLATQSALLTYSIGLCGLILVKILAPAFYSRQDIRTPLKYALISLTATQLLNVLFLWVLDLRDFGLLPHAGLALSISLAATLNAALLYRGLRQCNAYTPHAGWGVFTSKLLLAISVMGVVLYFAKGAQSDWLEHNTLWRILHLAGVMGAGGLAYFATLFALGFRIADFKRHA</sequence>
<dbReference type="RefSeq" id="WP_354600966.1">
    <property type="nucleotide sequence ID" value="NZ_JBEWZI010000009.1"/>
</dbReference>
<keyword evidence="4 10" id="KW-0133">Cell shape</keyword>
<feature type="transmembrane region" description="Helical" evidence="10">
    <location>
        <begin position="482"/>
        <end position="509"/>
    </location>
</feature>
<feature type="transmembrane region" description="Helical" evidence="10">
    <location>
        <begin position="229"/>
        <end position="254"/>
    </location>
</feature>
<evidence type="ECO:0000313" key="13">
    <source>
        <dbReference type="Proteomes" id="UP001549691"/>
    </source>
</evidence>
<feature type="transmembrane region" description="Helical" evidence="10">
    <location>
        <begin position="165"/>
        <end position="183"/>
    </location>
</feature>
<feature type="transmembrane region" description="Helical" evidence="10">
    <location>
        <begin position="274"/>
        <end position="292"/>
    </location>
</feature>
<evidence type="ECO:0000313" key="12">
    <source>
        <dbReference type="EMBL" id="MET7014503.1"/>
    </source>
</evidence>
<dbReference type="HAMAP" id="MF_02078">
    <property type="entry name" value="MurJ_MviN"/>
    <property type="match status" value="1"/>
</dbReference>
<comment type="similarity">
    <text evidence="9 10 11">Belongs to the MurJ/MviN family.</text>
</comment>
<comment type="subcellular location">
    <subcellularLocation>
        <location evidence="10">Cell inner membrane</location>
        <topology evidence="10">Multi-pass membrane protein</topology>
    </subcellularLocation>
    <subcellularLocation>
        <location evidence="1">Cell membrane</location>
        <topology evidence="1">Multi-pass membrane protein</topology>
    </subcellularLocation>
</comment>
<protein>
    <recommendedName>
        <fullName evidence="10">Probable lipid II flippase MurJ</fullName>
    </recommendedName>
</protein>
<evidence type="ECO:0000256" key="9">
    <source>
        <dbReference type="ARBA" id="ARBA00061532"/>
    </source>
</evidence>
<evidence type="ECO:0000256" key="11">
    <source>
        <dbReference type="PIRNR" id="PIRNR002869"/>
    </source>
</evidence>
<keyword evidence="13" id="KW-1185">Reference proteome</keyword>
<dbReference type="Pfam" id="PF03023">
    <property type="entry name" value="MurJ"/>
    <property type="match status" value="1"/>
</dbReference>
<comment type="caution">
    <text evidence="12">The sequence shown here is derived from an EMBL/GenBank/DDBJ whole genome shotgun (WGS) entry which is preliminary data.</text>
</comment>
<dbReference type="PANTHER" id="PTHR47019">
    <property type="entry name" value="LIPID II FLIPPASE MURJ"/>
    <property type="match status" value="1"/>
</dbReference>
<feature type="transmembrane region" description="Helical" evidence="10">
    <location>
        <begin position="417"/>
        <end position="437"/>
    </location>
</feature>
<reference evidence="12 13" key="1">
    <citation type="submission" date="2024-07" db="EMBL/GenBank/DDBJ databases">
        <title>Uliginosibacterium flavum JJ3220;KACC:17644.</title>
        <authorList>
            <person name="Kim M.K."/>
        </authorList>
    </citation>
    <scope>NUCLEOTIDE SEQUENCE [LARGE SCALE GENOMIC DNA]</scope>
    <source>
        <strain evidence="12 13">KACC:17644</strain>
    </source>
</reference>
<dbReference type="InterPro" id="IPR051050">
    <property type="entry name" value="Lipid_II_flippase_MurJ/MviN"/>
</dbReference>
<feature type="transmembrane region" description="Helical" evidence="10">
    <location>
        <begin position="82"/>
        <end position="110"/>
    </location>
</feature>
<proteinExistence type="inferred from homology"/>
<evidence type="ECO:0000256" key="7">
    <source>
        <dbReference type="ARBA" id="ARBA00023136"/>
    </source>
</evidence>
<dbReference type="NCBIfam" id="TIGR01695">
    <property type="entry name" value="murJ_mviN"/>
    <property type="match status" value="1"/>
</dbReference>
<evidence type="ECO:0000256" key="2">
    <source>
        <dbReference type="ARBA" id="ARBA00022475"/>
    </source>
</evidence>
<evidence type="ECO:0000256" key="3">
    <source>
        <dbReference type="ARBA" id="ARBA00022692"/>
    </source>
</evidence>
<dbReference type="PRINTS" id="PR01806">
    <property type="entry name" value="VIRFACTRMVIN"/>
</dbReference>
<comment type="function">
    <text evidence="8 10 11">Involved in peptidoglycan biosynthesis. Transports lipid-linked peptidoglycan precursors from the inner to the outer leaflet of the cytoplasmic membrane.</text>
</comment>
<organism evidence="12 13">
    <name type="scientific">Uliginosibacterium flavum</name>
    <dbReference type="NCBI Taxonomy" id="1396831"/>
    <lineage>
        <taxon>Bacteria</taxon>
        <taxon>Pseudomonadati</taxon>
        <taxon>Pseudomonadota</taxon>
        <taxon>Betaproteobacteria</taxon>
        <taxon>Rhodocyclales</taxon>
        <taxon>Zoogloeaceae</taxon>
        <taxon>Uliginosibacterium</taxon>
    </lineage>
</organism>
<evidence type="ECO:0000256" key="5">
    <source>
        <dbReference type="ARBA" id="ARBA00022984"/>
    </source>
</evidence>
<dbReference type="Proteomes" id="UP001549691">
    <property type="component" value="Unassembled WGS sequence"/>
</dbReference>
<name>A0ABV2TMW9_9RHOO</name>
<feature type="transmembrane region" description="Helical" evidence="10">
    <location>
        <begin position="189"/>
        <end position="209"/>
    </location>
</feature>
<keyword evidence="7 10" id="KW-0472">Membrane</keyword>
<accession>A0ABV2TMW9</accession>
<dbReference type="PANTHER" id="PTHR47019:SF1">
    <property type="entry name" value="LIPID II FLIPPASE MURJ"/>
    <property type="match status" value="1"/>
</dbReference>
<keyword evidence="10 11" id="KW-0961">Cell wall biogenesis/degradation</keyword>